<evidence type="ECO:0000256" key="1">
    <source>
        <dbReference type="SAM" id="MobiDB-lite"/>
    </source>
</evidence>
<dbReference type="AlphaFoldDB" id="A0A848BYD4"/>
<feature type="domain" description="SLH" evidence="3">
    <location>
        <begin position="26"/>
        <end position="88"/>
    </location>
</feature>
<proteinExistence type="predicted"/>
<evidence type="ECO:0000256" key="2">
    <source>
        <dbReference type="SAM" id="SignalP"/>
    </source>
</evidence>
<dbReference type="EMBL" id="JABAFG010000026">
    <property type="protein sequence ID" value="NME29244.1"/>
    <property type="molecule type" value="Genomic_DNA"/>
</dbReference>
<dbReference type="PROSITE" id="PS51257">
    <property type="entry name" value="PROKAR_LIPOPROTEIN"/>
    <property type="match status" value="1"/>
</dbReference>
<protein>
    <recommendedName>
        <fullName evidence="3">SLH domain-containing protein</fullName>
    </recommendedName>
</protein>
<evidence type="ECO:0000313" key="5">
    <source>
        <dbReference type="Proteomes" id="UP000591071"/>
    </source>
</evidence>
<dbReference type="InterPro" id="IPR001119">
    <property type="entry name" value="SLH_dom"/>
</dbReference>
<evidence type="ECO:0000259" key="3">
    <source>
        <dbReference type="PROSITE" id="PS51272"/>
    </source>
</evidence>
<dbReference type="PROSITE" id="PS51272">
    <property type="entry name" value="SLH"/>
    <property type="match status" value="1"/>
</dbReference>
<comment type="caution">
    <text evidence="4">The sequence shown here is derived from an EMBL/GenBank/DDBJ whole genome shotgun (WGS) entry which is preliminary data.</text>
</comment>
<name>A0A848BYD4_9FIRM</name>
<dbReference type="RefSeq" id="WP_170088060.1">
    <property type="nucleotide sequence ID" value="NZ_JABAFG010000026.1"/>
</dbReference>
<accession>A0A848BYD4</accession>
<feature type="chain" id="PRO_5032785882" description="SLH domain-containing protein" evidence="2">
    <location>
        <begin position="22"/>
        <end position="133"/>
    </location>
</feature>
<evidence type="ECO:0000313" key="4">
    <source>
        <dbReference type="EMBL" id="NME29244.1"/>
    </source>
</evidence>
<dbReference type="Proteomes" id="UP000591071">
    <property type="component" value="Unassembled WGS sequence"/>
</dbReference>
<feature type="region of interest" description="Disordered" evidence="1">
    <location>
        <begin position="106"/>
        <end position="133"/>
    </location>
</feature>
<organism evidence="4 5">
    <name type="scientific">Megasphaera hexanoica</name>
    <dbReference type="NCBI Taxonomy" id="1675036"/>
    <lineage>
        <taxon>Bacteria</taxon>
        <taxon>Bacillati</taxon>
        <taxon>Bacillota</taxon>
        <taxon>Negativicutes</taxon>
        <taxon>Veillonellales</taxon>
        <taxon>Veillonellaceae</taxon>
        <taxon>Megasphaera</taxon>
    </lineage>
</organism>
<feature type="signal peptide" evidence="2">
    <location>
        <begin position="1"/>
        <end position="21"/>
    </location>
</feature>
<gene>
    <name evidence="4" type="ORF">HF872_11560</name>
</gene>
<sequence length="133" mass="14898">MKRLGLMLLTLALLACGTASAYNPYAPNPFDAIEQNSWEYKYLLDLTKAGLTGADMARFSPSYALTRVEMRDMLVTALKNRSRATASQQKEMDQLASEYAEDLTYARDGETLKTETEKPAGDPFDWKQGDKTK</sequence>
<reference evidence="4 5" key="1">
    <citation type="submission" date="2020-04" db="EMBL/GenBank/DDBJ databases">
        <authorList>
            <person name="Hitch T.C.A."/>
            <person name="Wylensek D."/>
            <person name="Clavel T."/>
        </authorList>
    </citation>
    <scope>NUCLEOTIDE SEQUENCE [LARGE SCALE GENOMIC DNA]</scope>
    <source>
        <strain evidence="4 5">Oil-RF-744-FAT-WT-6-1</strain>
    </source>
</reference>
<keyword evidence="2" id="KW-0732">Signal</keyword>